<reference evidence="2 3" key="1">
    <citation type="submission" date="2019-05" db="EMBL/GenBank/DDBJ databases">
        <title>Another draft genome of Portunus trituberculatus and its Hox gene families provides insights of decapod evolution.</title>
        <authorList>
            <person name="Jeong J.-H."/>
            <person name="Song I."/>
            <person name="Kim S."/>
            <person name="Choi T."/>
            <person name="Kim D."/>
            <person name="Ryu S."/>
            <person name="Kim W."/>
        </authorList>
    </citation>
    <scope>NUCLEOTIDE SEQUENCE [LARGE SCALE GENOMIC DNA]</scope>
    <source>
        <tissue evidence="2">Muscle</tissue>
    </source>
</reference>
<dbReference type="AlphaFoldDB" id="A0A5B7F5J8"/>
<feature type="region of interest" description="Disordered" evidence="1">
    <location>
        <begin position="60"/>
        <end position="84"/>
    </location>
</feature>
<feature type="compositionally biased region" description="Basic and acidic residues" evidence="1">
    <location>
        <begin position="74"/>
        <end position="83"/>
    </location>
</feature>
<dbReference type="EMBL" id="VSRR010004669">
    <property type="protein sequence ID" value="MPC40373.1"/>
    <property type="molecule type" value="Genomic_DNA"/>
</dbReference>
<evidence type="ECO:0000313" key="2">
    <source>
        <dbReference type="EMBL" id="MPC40373.1"/>
    </source>
</evidence>
<dbReference type="Proteomes" id="UP000324222">
    <property type="component" value="Unassembled WGS sequence"/>
</dbReference>
<keyword evidence="3" id="KW-1185">Reference proteome</keyword>
<proteinExistence type="predicted"/>
<accession>A0A5B7F5J8</accession>
<organism evidence="2 3">
    <name type="scientific">Portunus trituberculatus</name>
    <name type="common">Swimming crab</name>
    <name type="synonym">Neptunus trituberculatus</name>
    <dbReference type="NCBI Taxonomy" id="210409"/>
    <lineage>
        <taxon>Eukaryota</taxon>
        <taxon>Metazoa</taxon>
        <taxon>Ecdysozoa</taxon>
        <taxon>Arthropoda</taxon>
        <taxon>Crustacea</taxon>
        <taxon>Multicrustacea</taxon>
        <taxon>Malacostraca</taxon>
        <taxon>Eumalacostraca</taxon>
        <taxon>Eucarida</taxon>
        <taxon>Decapoda</taxon>
        <taxon>Pleocyemata</taxon>
        <taxon>Brachyura</taxon>
        <taxon>Eubrachyura</taxon>
        <taxon>Portunoidea</taxon>
        <taxon>Portunidae</taxon>
        <taxon>Portuninae</taxon>
        <taxon>Portunus</taxon>
    </lineage>
</organism>
<protein>
    <submittedName>
        <fullName evidence="2">Uncharacterized protein</fullName>
    </submittedName>
</protein>
<gene>
    <name evidence="2" type="ORF">E2C01_033929</name>
</gene>
<sequence>MATQNCVGCKRWLLGEALELHSRCVSCHPAVCSTEDRCSECSHLSLLQFQGFVKDGEKRSAKEKKQAKSFGGSTEKHSHRQELTSEAPWASRFIAVESDLAAMKASIT</sequence>
<name>A0A5B7F5J8_PORTR</name>
<evidence type="ECO:0000313" key="3">
    <source>
        <dbReference type="Proteomes" id="UP000324222"/>
    </source>
</evidence>
<comment type="caution">
    <text evidence="2">The sequence shown here is derived from an EMBL/GenBank/DDBJ whole genome shotgun (WGS) entry which is preliminary data.</text>
</comment>
<evidence type="ECO:0000256" key="1">
    <source>
        <dbReference type="SAM" id="MobiDB-lite"/>
    </source>
</evidence>